<evidence type="ECO:0000313" key="1">
    <source>
        <dbReference type="EMBL" id="QHQ34261.1"/>
    </source>
</evidence>
<dbReference type="Gene3D" id="3.40.50.300">
    <property type="entry name" value="P-loop containing nucleotide triphosphate hydrolases"/>
    <property type="match status" value="1"/>
</dbReference>
<dbReference type="AlphaFoldDB" id="A0A6P1SXQ6"/>
<dbReference type="Proteomes" id="UP000464495">
    <property type="component" value="Chromosome"/>
</dbReference>
<proteinExistence type="predicted"/>
<keyword evidence="2" id="KW-1185">Reference proteome</keyword>
<sequence length="295" mass="33335">MIKIFGERNTGTRAVGAMLAGMPHVRRRVVERTVPEADGRVEAAILSEMRGSWRRLYLHALRDEAAALQSAADPWKHAAPVLTPEMRAAGVRTICMFRNPYSWFLSFARRPYHLKGPPARSLEAFVHRPWMTERREGLAAILASPMLLWSEKSRAAMRYRNEAVQAGCFCEFIHFEQFVQNRLALVEQALTDMHVPLSGLSDLSLNSKSGDPDPQALARWYRVEGWREDLTRPLVAGINAHVDWSVAEGLGYRRRDPADYPEQLAPDHAERIALEMSGLGANWDRRIDELGPLSA</sequence>
<organism evidence="1 2">
    <name type="scientific">Algicella marina</name>
    <dbReference type="NCBI Taxonomy" id="2683284"/>
    <lineage>
        <taxon>Bacteria</taxon>
        <taxon>Pseudomonadati</taxon>
        <taxon>Pseudomonadota</taxon>
        <taxon>Alphaproteobacteria</taxon>
        <taxon>Rhodobacterales</taxon>
        <taxon>Paracoccaceae</taxon>
        <taxon>Algicella</taxon>
    </lineage>
</organism>
<dbReference type="RefSeq" id="WP_161860832.1">
    <property type="nucleotide sequence ID" value="NZ_CP046620.1"/>
</dbReference>
<dbReference type="KEGG" id="amaq:GO499_03165"/>
<gene>
    <name evidence="1" type="ORF">GO499_03165</name>
</gene>
<name>A0A6P1SXQ6_9RHOB</name>
<evidence type="ECO:0008006" key="3">
    <source>
        <dbReference type="Google" id="ProtNLM"/>
    </source>
</evidence>
<dbReference type="InterPro" id="IPR027417">
    <property type="entry name" value="P-loop_NTPase"/>
</dbReference>
<accession>A0A6P1SXQ6</accession>
<dbReference type="EMBL" id="CP046620">
    <property type="protein sequence ID" value="QHQ34261.1"/>
    <property type="molecule type" value="Genomic_DNA"/>
</dbReference>
<evidence type="ECO:0000313" key="2">
    <source>
        <dbReference type="Proteomes" id="UP000464495"/>
    </source>
</evidence>
<dbReference type="SUPFAM" id="SSF52540">
    <property type="entry name" value="P-loop containing nucleoside triphosphate hydrolases"/>
    <property type="match status" value="1"/>
</dbReference>
<reference evidence="1 2" key="1">
    <citation type="submission" date="2019-12" db="EMBL/GenBank/DDBJ databases">
        <title>Complete genome sequence of Algicella marina strain 9Alg 56(T) isolated from the red alga Tichocarpus crinitus.</title>
        <authorList>
            <person name="Kim S.-G."/>
            <person name="Nedashkovskaya O.I."/>
        </authorList>
    </citation>
    <scope>NUCLEOTIDE SEQUENCE [LARGE SCALE GENOMIC DNA]</scope>
    <source>
        <strain evidence="1 2">9Alg 56</strain>
    </source>
</reference>
<protein>
    <recommendedName>
        <fullName evidence="3">Sulfotransferase family protein</fullName>
    </recommendedName>
</protein>